<comment type="similarity">
    <text evidence="1">Belongs to the bacterial luciferase oxidoreductase family.</text>
</comment>
<name>A0ABY6P5I1_9NOCA</name>
<gene>
    <name evidence="6" type="ORF">RHODO2019_18165</name>
</gene>
<dbReference type="SUPFAM" id="SSF51679">
    <property type="entry name" value="Bacterial luciferase-like"/>
    <property type="match status" value="1"/>
</dbReference>
<evidence type="ECO:0000259" key="5">
    <source>
        <dbReference type="Pfam" id="PF00296"/>
    </source>
</evidence>
<dbReference type="PANTHER" id="PTHR30137">
    <property type="entry name" value="LUCIFERASE-LIKE MONOOXYGENASE"/>
    <property type="match status" value="1"/>
</dbReference>
<evidence type="ECO:0000313" key="7">
    <source>
        <dbReference type="Proteomes" id="UP001164965"/>
    </source>
</evidence>
<keyword evidence="3" id="KW-0560">Oxidoreductase</keyword>
<protein>
    <submittedName>
        <fullName evidence="6">LLM class flavin-dependent oxidoreductase</fullName>
    </submittedName>
</protein>
<organism evidence="6 7">
    <name type="scientific">Rhodococcus antarcticus</name>
    <dbReference type="NCBI Taxonomy" id="2987751"/>
    <lineage>
        <taxon>Bacteria</taxon>
        <taxon>Bacillati</taxon>
        <taxon>Actinomycetota</taxon>
        <taxon>Actinomycetes</taxon>
        <taxon>Mycobacteriales</taxon>
        <taxon>Nocardiaceae</taxon>
        <taxon>Rhodococcus</taxon>
    </lineage>
</organism>
<sequence length="342" mass="37303">MQLGIMDHIDANGLRPGEQYEQRLRLTELYDALGFRAYHLAEHHGTPLGVAPSPNLFLAAVAQRTENLRIGTFVNTLPMYHPVRLVEEIAMLDQLSGGRLEIGMGRGISPVEVGYYGIDHDTTRARFSELVEIVRRGLSCPVLDFHGEFYDISSVPMVVAPVQSALPLWYGIADPEKAGWAAGLGLNVAALLDAASVRPITDRFRAEWAKLGRPASELPLTAVTRNMVVAPTAEEAMHTANRAFGPWRANTDHTWLKAGLPSPFDKRTGKDFAEWHDKGGAFAGTPEDALTYLTEQAQQAGITYVAVDVAFGDTSYDESAQTVQLLATEVLPALADLTPARL</sequence>
<keyword evidence="7" id="KW-1185">Reference proteome</keyword>
<geneLocation type="plasmid" evidence="6 7">
    <name>unnamed1</name>
</geneLocation>
<feature type="domain" description="Luciferase-like" evidence="5">
    <location>
        <begin position="2"/>
        <end position="303"/>
    </location>
</feature>
<reference evidence="6" key="1">
    <citation type="submission" date="2022-10" db="EMBL/GenBank/DDBJ databases">
        <title>Rhodococcus sp.75.</title>
        <authorList>
            <person name="Sun M."/>
        </authorList>
    </citation>
    <scope>NUCLEOTIDE SEQUENCE</scope>
    <source>
        <strain evidence="6">75</strain>
        <plasmid evidence="6">unnamed1</plasmid>
    </source>
</reference>
<keyword evidence="6" id="KW-0614">Plasmid</keyword>
<dbReference type="RefSeq" id="WP_265385023.1">
    <property type="nucleotide sequence ID" value="NZ_CP110616.1"/>
</dbReference>
<dbReference type="Gene3D" id="3.20.20.30">
    <property type="entry name" value="Luciferase-like domain"/>
    <property type="match status" value="1"/>
</dbReference>
<evidence type="ECO:0000256" key="4">
    <source>
        <dbReference type="ARBA" id="ARBA00023033"/>
    </source>
</evidence>
<evidence type="ECO:0000313" key="6">
    <source>
        <dbReference type="EMBL" id="UZJ26919.1"/>
    </source>
</evidence>
<dbReference type="PANTHER" id="PTHR30137:SF16">
    <property type="entry name" value="BLL0895 PROTEIN"/>
    <property type="match status" value="1"/>
</dbReference>
<dbReference type="EMBL" id="CP110616">
    <property type="protein sequence ID" value="UZJ26919.1"/>
    <property type="molecule type" value="Genomic_DNA"/>
</dbReference>
<dbReference type="InterPro" id="IPR050766">
    <property type="entry name" value="Bact_Lucif_Oxidored"/>
</dbReference>
<dbReference type="InterPro" id="IPR036661">
    <property type="entry name" value="Luciferase-like_sf"/>
</dbReference>
<dbReference type="Proteomes" id="UP001164965">
    <property type="component" value="Plasmid unnamed1"/>
</dbReference>
<dbReference type="Pfam" id="PF00296">
    <property type="entry name" value="Bac_luciferase"/>
    <property type="match status" value="1"/>
</dbReference>
<evidence type="ECO:0000256" key="3">
    <source>
        <dbReference type="ARBA" id="ARBA00023002"/>
    </source>
</evidence>
<accession>A0ABY6P5I1</accession>
<keyword evidence="4" id="KW-0503">Monooxygenase</keyword>
<dbReference type="InterPro" id="IPR011251">
    <property type="entry name" value="Luciferase-like_dom"/>
</dbReference>
<keyword evidence="2" id="KW-0285">Flavoprotein</keyword>
<evidence type="ECO:0000256" key="1">
    <source>
        <dbReference type="ARBA" id="ARBA00010426"/>
    </source>
</evidence>
<evidence type="ECO:0000256" key="2">
    <source>
        <dbReference type="ARBA" id="ARBA00022630"/>
    </source>
</evidence>
<proteinExistence type="inferred from homology"/>